<dbReference type="EMBL" id="JAATJL010000001">
    <property type="protein sequence ID" value="NJC23090.1"/>
    <property type="molecule type" value="Genomic_DNA"/>
</dbReference>
<dbReference type="InterPro" id="IPR013249">
    <property type="entry name" value="RNA_pol_sigma70_r4_t2"/>
</dbReference>
<evidence type="ECO:0000256" key="1">
    <source>
        <dbReference type="ARBA" id="ARBA00010641"/>
    </source>
</evidence>
<dbReference type="Pfam" id="PF04542">
    <property type="entry name" value="Sigma70_r2"/>
    <property type="match status" value="1"/>
</dbReference>
<dbReference type="Gene3D" id="1.10.1740.10">
    <property type="match status" value="1"/>
</dbReference>
<protein>
    <submittedName>
        <fullName evidence="8">RNA polymerase sigma-70 factor (ECF subfamily)</fullName>
    </submittedName>
</protein>
<dbReference type="SUPFAM" id="SSF88659">
    <property type="entry name" value="Sigma3 and sigma4 domains of RNA polymerase sigma factors"/>
    <property type="match status" value="1"/>
</dbReference>
<feature type="domain" description="RNA polymerase sigma-70 region 2" evidence="6">
    <location>
        <begin position="14"/>
        <end position="76"/>
    </location>
</feature>
<name>A0A846RNA9_9MICC</name>
<dbReference type="GO" id="GO:0003677">
    <property type="term" value="F:DNA binding"/>
    <property type="evidence" value="ECO:0007669"/>
    <property type="project" value="UniProtKB-KW"/>
</dbReference>
<dbReference type="GO" id="GO:0006352">
    <property type="term" value="P:DNA-templated transcription initiation"/>
    <property type="evidence" value="ECO:0007669"/>
    <property type="project" value="InterPro"/>
</dbReference>
<keyword evidence="3" id="KW-0731">Sigma factor</keyword>
<dbReference type="InterPro" id="IPR036388">
    <property type="entry name" value="WH-like_DNA-bd_sf"/>
</dbReference>
<dbReference type="SUPFAM" id="SSF88946">
    <property type="entry name" value="Sigma2 domain of RNA polymerase sigma factors"/>
    <property type="match status" value="1"/>
</dbReference>
<evidence type="ECO:0000313" key="9">
    <source>
        <dbReference type="Proteomes" id="UP000547458"/>
    </source>
</evidence>
<evidence type="ECO:0000256" key="3">
    <source>
        <dbReference type="ARBA" id="ARBA00023082"/>
    </source>
</evidence>
<evidence type="ECO:0000256" key="4">
    <source>
        <dbReference type="ARBA" id="ARBA00023125"/>
    </source>
</evidence>
<organism evidence="8 9">
    <name type="scientific">Arthrobacter pigmenti</name>
    <dbReference type="NCBI Taxonomy" id="271432"/>
    <lineage>
        <taxon>Bacteria</taxon>
        <taxon>Bacillati</taxon>
        <taxon>Actinomycetota</taxon>
        <taxon>Actinomycetes</taxon>
        <taxon>Micrococcales</taxon>
        <taxon>Micrococcaceae</taxon>
        <taxon>Arthrobacter</taxon>
    </lineage>
</organism>
<sequence length="167" mass="18618">MRTEPDSDIVAIHTRNYQRVLAYILRRVNDREAAQELAADVFRIAWQRERGADTGIGWLLGVARNVIGNEYRGRRRARELELKLQDGMRAQLHGHPDPRRDLVANALGKVSAKHREVLILAYWDDLNTAELAQVLGCSQSNAGVRLHRARAALAQVLPSAADPGNGV</sequence>
<evidence type="ECO:0000313" key="8">
    <source>
        <dbReference type="EMBL" id="NJC23090.1"/>
    </source>
</evidence>
<dbReference type="PANTHER" id="PTHR43133:SF52">
    <property type="entry name" value="ECF RNA POLYMERASE SIGMA FACTOR SIGL"/>
    <property type="match status" value="1"/>
</dbReference>
<reference evidence="8 9" key="1">
    <citation type="submission" date="2020-03" db="EMBL/GenBank/DDBJ databases">
        <title>Sequencing the genomes of 1000 actinobacteria strains.</title>
        <authorList>
            <person name="Klenk H.-P."/>
        </authorList>
    </citation>
    <scope>NUCLEOTIDE SEQUENCE [LARGE SCALE GENOMIC DNA]</scope>
    <source>
        <strain evidence="8 9">DSM 16403</strain>
    </source>
</reference>
<dbReference type="Proteomes" id="UP000547458">
    <property type="component" value="Unassembled WGS sequence"/>
</dbReference>
<dbReference type="GO" id="GO:0016987">
    <property type="term" value="F:sigma factor activity"/>
    <property type="evidence" value="ECO:0007669"/>
    <property type="project" value="UniProtKB-KW"/>
</dbReference>
<comment type="similarity">
    <text evidence="1">Belongs to the sigma-70 factor family. ECF subfamily.</text>
</comment>
<dbReference type="Pfam" id="PF08281">
    <property type="entry name" value="Sigma70_r4_2"/>
    <property type="match status" value="1"/>
</dbReference>
<evidence type="ECO:0000256" key="5">
    <source>
        <dbReference type="ARBA" id="ARBA00023163"/>
    </source>
</evidence>
<evidence type="ECO:0000259" key="6">
    <source>
        <dbReference type="Pfam" id="PF04542"/>
    </source>
</evidence>
<dbReference type="InterPro" id="IPR007627">
    <property type="entry name" value="RNA_pol_sigma70_r2"/>
</dbReference>
<dbReference type="Gene3D" id="1.10.10.10">
    <property type="entry name" value="Winged helix-like DNA-binding domain superfamily/Winged helix DNA-binding domain"/>
    <property type="match status" value="1"/>
</dbReference>
<keyword evidence="4" id="KW-0238">DNA-binding</keyword>
<comment type="caution">
    <text evidence="8">The sequence shown here is derived from an EMBL/GenBank/DDBJ whole genome shotgun (WGS) entry which is preliminary data.</text>
</comment>
<feature type="domain" description="RNA polymerase sigma factor 70 region 4 type 2" evidence="7">
    <location>
        <begin position="102"/>
        <end position="153"/>
    </location>
</feature>
<evidence type="ECO:0000256" key="2">
    <source>
        <dbReference type="ARBA" id="ARBA00023015"/>
    </source>
</evidence>
<dbReference type="InterPro" id="IPR013324">
    <property type="entry name" value="RNA_pol_sigma_r3/r4-like"/>
</dbReference>
<dbReference type="NCBIfam" id="TIGR02937">
    <property type="entry name" value="sigma70-ECF"/>
    <property type="match status" value="1"/>
</dbReference>
<dbReference type="InterPro" id="IPR014284">
    <property type="entry name" value="RNA_pol_sigma-70_dom"/>
</dbReference>
<dbReference type="AlphaFoldDB" id="A0A846RNA9"/>
<dbReference type="InterPro" id="IPR039425">
    <property type="entry name" value="RNA_pol_sigma-70-like"/>
</dbReference>
<keyword evidence="2" id="KW-0805">Transcription regulation</keyword>
<dbReference type="PANTHER" id="PTHR43133">
    <property type="entry name" value="RNA POLYMERASE ECF-TYPE SIGMA FACTO"/>
    <property type="match status" value="1"/>
</dbReference>
<keyword evidence="5" id="KW-0804">Transcription</keyword>
<dbReference type="CDD" id="cd06171">
    <property type="entry name" value="Sigma70_r4"/>
    <property type="match status" value="1"/>
</dbReference>
<accession>A0A846RNA9</accession>
<dbReference type="InterPro" id="IPR013325">
    <property type="entry name" value="RNA_pol_sigma_r2"/>
</dbReference>
<keyword evidence="9" id="KW-1185">Reference proteome</keyword>
<gene>
    <name evidence="8" type="ORF">BJ994_002166</name>
</gene>
<proteinExistence type="inferred from homology"/>
<evidence type="ECO:0000259" key="7">
    <source>
        <dbReference type="Pfam" id="PF08281"/>
    </source>
</evidence>